<proteinExistence type="predicted"/>
<protein>
    <submittedName>
        <fullName evidence="1">Uncharacterized protein</fullName>
    </submittedName>
</protein>
<name>A0ACD3B3D5_9AGAR</name>
<evidence type="ECO:0000313" key="1">
    <source>
        <dbReference type="EMBL" id="TFK72528.1"/>
    </source>
</evidence>
<reference evidence="1 2" key="1">
    <citation type="journal article" date="2019" name="Nat. Ecol. Evol.">
        <title>Megaphylogeny resolves global patterns of mushroom evolution.</title>
        <authorList>
            <person name="Varga T."/>
            <person name="Krizsan K."/>
            <person name="Foldi C."/>
            <person name="Dima B."/>
            <person name="Sanchez-Garcia M."/>
            <person name="Sanchez-Ramirez S."/>
            <person name="Szollosi G.J."/>
            <person name="Szarkandi J.G."/>
            <person name="Papp V."/>
            <person name="Albert L."/>
            <person name="Andreopoulos W."/>
            <person name="Angelini C."/>
            <person name="Antonin V."/>
            <person name="Barry K.W."/>
            <person name="Bougher N.L."/>
            <person name="Buchanan P."/>
            <person name="Buyck B."/>
            <person name="Bense V."/>
            <person name="Catcheside P."/>
            <person name="Chovatia M."/>
            <person name="Cooper J."/>
            <person name="Damon W."/>
            <person name="Desjardin D."/>
            <person name="Finy P."/>
            <person name="Geml J."/>
            <person name="Haridas S."/>
            <person name="Hughes K."/>
            <person name="Justo A."/>
            <person name="Karasinski D."/>
            <person name="Kautmanova I."/>
            <person name="Kiss B."/>
            <person name="Kocsube S."/>
            <person name="Kotiranta H."/>
            <person name="LaButti K.M."/>
            <person name="Lechner B.E."/>
            <person name="Liimatainen K."/>
            <person name="Lipzen A."/>
            <person name="Lukacs Z."/>
            <person name="Mihaltcheva S."/>
            <person name="Morgado L.N."/>
            <person name="Niskanen T."/>
            <person name="Noordeloos M.E."/>
            <person name="Ohm R.A."/>
            <person name="Ortiz-Santana B."/>
            <person name="Ovrebo C."/>
            <person name="Racz N."/>
            <person name="Riley R."/>
            <person name="Savchenko A."/>
            <person name="Shiryaev A."/>
            <person name="Soop K."/>
            <person name="Spirin V."/>
            <person name="Szebenyi C."/>
            <person name="Tomsovsky M."/>
            <person name="Tulloss R.E."/>
            <person name="Uehling J."/>
            <person name="Grigoriev I.V."/>
            <person name="Vagvolgyi C."/>
            <person name="Papp T."/>
            <person name="Martin F.M."/>
            <person name="Miettinen O."/>
            <person name="Hibbett D.S."/>
            <person name="Nagy L.G."/>
        </authorList>
    </citation>
    <scope>NUCLEOTIDE SEQUENCE [LARGE SCALE GENOMIC DNA]</scope>
    <source>
        <strain evidence="1 2">NL-1719</strain>
    </source>
</reference>
<dbReference type="EMBL" id="ML208284">
    <property type="protein sequence ID" value="TFK72528.1"/>
    <property type="molecule type" value="Genomic_DNA"/>
</dbReference>
<evidence type="ECO:0000313" key="2">
    <source>
        <dbReference type="Proteomes" id="UP000308600"/>
    </source>
</evidence>
<keyword evidence="2" id="KW-1185">Reference proteome</keyword>
<gene>
    <name evidence="1" type="ORF">BDN72DRAFT_855395</name>
</gene>
<dbReference type="Proteomes" id="UP000308600">
    <property type="component" value="Unassembled WGS sequence"/>
</dbReference>
<accession>A0ACD3B3D5</accession>
<sequence length="507" mass="55223">MNPSEDVAIFWDIENVHVPRDIPGYAFVHRLRDLAHGFGTIKTFKAYMDCTKTESHRLQTDLHASGVSVIHCPHDGRKEVVDKTMLVDVITYAQDKSASATVVLITGDRDFAYAISILRFRRHRIILLPNDNASPILKHQASMTLDYQEVIGDLPRVQPSSGTSSRRSSMAARSQGSQASPRLPPSSGRADLQGLHERNSSVSTLASDADKYNGGSRGFKHSRQSSFTLHNNQGAEHGHRASFTSTATERFASPQVMPISPPASSPPRGSPSQQQSLNIRIGGSEPRSTNFSGLGTTKKNRSFPVIESSPQNPEFSEPCPWRGEPCGTTTEAPPARRKRSDTIFSSACPPSFRQLQAASTIAPETVPRPPKPSSVSPNRTSTTTKKAAGGPSIPTTATTSLNPPQVPTGGSTCSPPKQVPQRYQGLVQILERHRVQGRLRCYTDELASELSRTTNLEELMGPVKHKFKKYVRQAAKLGIVDRGDGAGSKKWVSLNPGWYGARFAIDG</sequence>
<organism evidence="1 2">
    <name type="scientific">Pluteus cervinus</name>
    <dbReference type="NCBI Taxonomy" id="181527"/>
    <lineage>
        <taxon>Eukaryota</taxon>
        <taxon>Fungi</taxon>
        <taxon>Dikarya</taxon>
        <taxon>Basidiomycota</taxon>
        <taxon>Agaricomycotina</taxon>
        <taxon>Agaricomycetes</taxon>
        <taxon>Agaricomycetidae</taxon>
        <taxon>Agaricales</taxon>
        <taxon>Pluteineae</taxon>
        <taxon>Pluteaceae</taxon>
        <taxon>Pluteus</taxon>
    </lineage>
</organism>